<dbReference type="Pfam" id="PF23214">
    <property type="entry name" value="SH3_CYT4"/>
    <property type="match status" value="1"/>
</dbReference>
<name>A0A4Z1NRZ5_9PEZI</name>
<dbReference type="InterPro" id="IPR050180">
    <property type="entry name" value="RNR_Ribonuclease"/>
</dbReference>
<dbReference type="EMBL" id="SNSC02000019">
    <property type="protein sequence ID" value="TID15957.1"/>
    <property type="molecule type" value="Genomic_DNA"/>
</dbReference>
<dbReference type="PANTHER" id="PTHR23355">
    <property type="entry name" value="RIBONUCLEASE"/>
    <property type="match status" value="1"/>
</dbReference>
<keyword evidence="4" id="KW-1185">Reference proteome</keyword>
<dbReference type="Pfam" id="PF23216">
    <property type="entry name" value="WHD_CYT4"/>
    <property type="match status" value="1"/>
</dbReference>
<dbReference type="InterPro" id="IPR012340">
    <property type="entry name" value="NA-bd_OB-fold"/>
</dbReference>
<dbReference type="GO" id="GO:0000175">
    <property type="term" value="F:3'-5'-RNA exonuclease activity"/>
    <property type="evidence" value="ECO:0007669"/>
    <property type="project" value="TreeGrafter"/>
</dbReference>
<dbReference type="PANTHER" id="PTHR23355:SF65">
    <property type="entry name" value="EXORIBONUCLEASE CYT-4, PUTATIVE (AFU_ORTHOLOGUE AFUA_7G01550)-RELATED"/>
    <property type="match status" value="1"/>
</dbReference>
<proteinExistence type="predicted"/>
<dbReference type="Proteomes" id="UP000298493">
    <property type="component" value="Unassembled WGS sequence"/>
</dbReference>
<dbReference type="InterPro" id="IPR056625">
    <property type="entry name" value="SH3_CYT4"/>
</dbReference>
<sequence length="1014" mass="114230">MRHTRLLQSSNVCWSCLAHQKKRYFQTAASLSQAQLSTVTTPSNGLPPPSPRPQPIRKRLQEWQELNGNPLTELLALDHAQTLDSASWRQQLSEQPSEDDDGPDIDREGYELSYARGAVFEPGDLLELSPTMSDLSPPLCVFVRQVEAQIQLITSRGKWINVFPMRVMSSVSKFVDPDLIPPILPYLPSKAIEEEVLQQGAAIDINAPRTVTAPLVSALAKLKSDADEIYRHNAAILDSAHDILSHPTDLRFGSLTNIADKLLRTGPTPTLSQQYAVRKAIHHAGIGFYRDPISHRTTGLYQIRSKEHLQHIKVACEWLREYQESQISFATKFWTGQEWPGAEIVKGFIKKCRERILVSRKTRKPTHTGNVGPSSEKFEIKSTTGAFFNTPLGEPFTEEEIILVRFMEGWCVQNIYNPEPSLRALAPLLIRATGLYKDFELGNWTAFVFLQEIGVYDPWANRWLFDVNLLLPSSQHSKPLSRLAAELDKMRSRDVDWRDSMADLRHDWKDLPAFAIDPPGAKEIDDAVSVERIAGSSTEFWVHAHIANPTAFLDRNNVFAKMALHLTETLYLPEMVYPLLPAWMTQDMFSLRANRPCLTFSTKINLEGEILDTKVRPGIVRNVVSLQYNQLPDLLDTSSVTMPTPWSLVVGGEVPTRVSLPMPDVTPQQKEDLKLLFTIAKAHGAARARRGAVFFETGNTDCSVYYSDGFGLPPSFPHRRIGFLTHGDPIIELRGEACRNPFTSAERGSPFMLVQEMMTVANLCAATWCANRNIPILYRGVGTKSLRIVDGNKEILQPAREKYGFIPMAVGNQFLNIFGKAVLASKPIQHRMQSLDMYTKATSPLRRFGDMLAHWQIEAAIRQESRTGSMSLIGASECDQDSYLPFTRNLIDRMIIRVEPRERLITKMGRRAIEHWQCHAFQRAIEFGEAPLPKRAAVVIFGDYSNAETNVLGKLLDSSIKVQVRALGNQEAAKCMPLLKAGDVWECEYVAAAGMDSNIYFRPIQRIRQEMDPM</sequence>
<gene>
    <name evidence="3" type="ORF">E6O75_ATG09015</name>
</gene>
<dbReference type="InterPro" id="IPR056624">
    <property type="entry name" value="WH_CYT4"/>
</dbReference>
<comment type="caution">
    <text evidence="3">The sequence shown here is derived from an EMBL/GenBank/DDBJ whole genome shotgun (WGS) entry which is preliminary data.</text>
</comment>
<dbReference type="AlphaFoldDB" id="A0A4Z1NRZ5"/>
<dbReference type="OrthoDB" id="2285229at2759"/>
<organism evidence="3 4">
    <name type="scientific">Venturia nashicola</name>
    <dbReference type="NCBI Taxonomy" id="86259"/>
    <lineage>
        <taxon>Eukaryota</taxon>
        <taxon>Fungi</taxon>
        <taxon>Dikarya</taxon>
        <taxon>Ascomycota</taxon>
        <taxon>Pezizomycotina</taxon>
        <taxon>Dothideomycetes</taxon>
        <taxon>Pleosporomycetidae</taxon>
        <taxon>Venturiales</taxon>
        <taxon>Venturiaceae</taxon>
        <taxon>Venturia</taxon>
    </lineage>
</organism>
<evidence type="ECO:0000256" key="1">
    <source>
        <dbReference type="SAM" id="MobiDB-lite"/>
    </source>
</evidence>
<protein>
    <submittedName>
        <fullName evidence="3">Ribonuclease II/R</fullName>
    </submittedName>
</protein>
<feature type="domain" description="RNB" evidence="2">
    <location>
        <begin position="505"/>
        <end position="863"/>
    </location>
</feature>
<dbReference type="SUPFAM" id="SSF50249">
    <property type="entry name" value="Nucleic acid-binding proteins"/>
    <property type="match status" value="1"/>
</dbReference>
<dbReference type="Pfam" id="PF00773">
    <property type="entry name" value="RNB"/>
    <property type="match status" value="1"/>
</dbReference>
<dbReference type="SMART" id="SM00955">
    <property type="entry name" value="RNB"/>
    <property type="match status" value="1"/>
</dbReference>
<dbReference type="GO" id="GO:0006402">
    <property type="term" value="P:mRNA catabolic process"/>
    <property type="evidence" value="ECO:0007669"/>
    <property type="project" value="TreeGrafter"/>
</dbReference>
<accession>A0A4Z1NRZ5</accession>
<dbReference type="InterPro" id="IPR001900">
    <property type="entry name" value="RNase_II/R"/>
</dbReference>
<dbReference type="GO" id="GO:0003723">
    <property type="term" value="F:RNA binding"/>
    <property type="evidence" value="ECO:0007669"/>
    <property type="project" value="InterPro"/>
</dbReference>
<dbReference type="STRING" id="86259.A0A4Z1NRZ5"/>
<evidence type="ECO:0000313" key="4">
    <source>
        <dbReference type="Proteomes" id="UP000298493"/>
    </source>
</evidence>
<dbReference type="GO" id="GO:0000932">
    <property type="term" value="C:P-body"/>
    <property type="evidence" value="ECO:0007669"/>
    <property type="project" value="TreeGrafter"/>
</dbReference>
<evidence type="ECO:0000313" key="3">
    <source>
        <dbReference type="EMBL" id="TID15957.1"/>
    </source>
</evidence>
<reference evidence="3 4" key="1">
    <citation type="submission" date="2019-04" db="EMBL/GenBank/DDBJ databases">
        <title>High contiguity whole genome sequence and gene annotation resource for two Venturia nashicola isolates.</title>
        <authorList>
            <person name="Prokchorchik M."/>
            <person name="Won K."/>
            <person name="Lee Y."/>
            <person name="Choi E.D."/>
            <person name="Segonzac C."/>
            <person name="Sohn K.H."/>
        </authorList>
    </citation>
    <scope>NUCLEOTIDE SEQUENCE [LARGE SCALE GENOMIC DNA]</scope>
    <source>
        <strain evidence="3 4">PRI2</strain>
    </source>
</reference>
<feature type="region of interest" description="Disordered" evidence="1">
    <location>
        <begin position="89"/>
        <end position="108"/>
    </location>
</feature>
<evidence type="ECO:0000259" key="2">
    <source>
        <dbReference type="SMART" id="SM00955"/>
    </source>
</evidence>